<name>A0ABR3ZT52_9LECA</name>
<dbReference type="Proteomes" id="UP001590950">
    <property type="component" value="Unassembled WGS sequence"/>
</dbReference>
<organism evidence="1 2">
    <name type="scientific">Stereocaulon virgatum</name>
    <dbReference type="NCBI Taxonomy" id="373712"/>
    <lineage>
        <taxon>Eukaryota</taxon>
        <taxon>Fungi</taxon>
        <taxon>Dikarya</taxon>
        <taxon>Ascomycota</taxon>
        <taxon>Pezizomycotina</taxon>
        <taxon>Lecanoromycetes</taxon>
        <taxon>OSLEUM clade</taxon>
        <taxon>Lecanoromycetidae</taxon>
        <taxon>Lecanorales</taxon>
        <taxon>Lecanorineae</taxon>
        <taxon>Stereocaulaceae</taxon>
        <taxon>Stereocaulon</taxon>
    </lineage>
</organism>
<proteinExistence type="predicted"/>
<accession>A0ABR3ZT52</accession>
<comment type="caution">
    <text evidence="1">The sequence shown here is derived from an EMBL/GenBank/DDBJ whole genome shotgun (WGS) entry which is preliminary data.</text>
</comment>
<protein>
    <recommendedName>
        <fullName evidence="3">Secreted protein</fullName>
    </recommendedName>
</protein>
<evidence type="ECO:0000313" key="1">
    <source>
        <dbReference type="EMBL" id="KAL2036599.1"/>
    </source>
</evidence>
<gene>
    <name evidence="1" type="ORF">N7G274_010695</name>
</gene>
<dbReference type="EMBL" id="JBEFKJ010000062">
    <property type="protein sequence ID" value="KAL2036599.1"/>
    <property type="molecule type" value="Genomic_DNA"/>
</dbReference>
<evidence type="ECO:0008006" key="3">
    <source>
        <dbReference type="Google" id="ProtNLM"/>
    </source>
</evidence>
<keyword evidence="2" id="KW-1185">Reference proteome</keyword>
<reference evidence="1 2" key="1">
    <citation type="submission" date="2024-09" db="EMBL/GenBank/DDBJ databases">
        <title>Rethinking Asexuality: The Enigmatic Case of Functional Sexual Genes in Lepraria (Stereocaulaceae).</title>
        <authorList>
            <person name="Doellman M."/>
            <person name="Sun Y."/>
            <person name="Barcenas-Pena A."/>
            <person name="Lumbsch H.T."/>
            <person name="Grewe F."/>
        </authorList>
    </citation>
    <scope>NUCLEOTIDE SEQUENCE [LARGE SCALE GENOMIC DNA]</scope>
    <source>
        <strain evidence="1 2">Mercado 3170</strain>
    </source>
</reference>
<sequence>MVMLALPAGFRNQICMVMNCSRVTHLLTQTFLFLYFRYNCITLAHDHAANVENSNISGMSLINLAKTLERPHTTYTYMTTITTIKKKKTSRDRPNTARAYETL</sequence>
<evidence type="ECO:0000313" key="2">
    <source>
        <dbReference type="Proteomes" id="UP001590950"/>
    </source>
</evidence>